<dbReference type="OrthoDB" id="9785929at2"/>
<gene>
    <name evidence="8" type="ORF">EG028_20000</name>
</gene>
<evidence type="ECO:0000259" key="7">
    <source>
        <dbReference type="SMART" id="SM00478"/>
    </source>
</evidence>
<comment type="catalytic activity">
    <reaction evidence="1">
        <text>Hydrolysis of alkylated DNA, releasing 3-methyladenine, 3-methylguanine, 7-methylguanine and 7-methyladenine.</text>
        <dbReference type="EC" id="3.2.2.21"/>
    </reaction>
</comment>
<dbReference type="PANTHER" id="PTHR43003:SF12">
    <property type="entry name" value="DNA-3-METHYLADENINE GLYCOSYLASE"/>
    <property type="match status" value="1"/>
</dbReference>
<dbReference type="Pfam" id="PF00730">
    <property type="entry name" value="HhH-GPD"/>
    <property type="match status" value="1"/>
</dbReference>
<dbReference type="SUPFAM" id="SSF48150">
    <property type="entry name" value="DNA-glycosylase"/>
    <property type="match status" value="1"/>
</dbReference>
<dbReference type="Gene3D" id="1.10.340.30">
    <property type="entry name" value="Hypothetical protein, domain 2"/>
    <property type="match status" value="1"/>
</dbReference>
<evidence type="ECO:0000256" key="6">
    <source>
        <dbReference type="ARBA" id="ARBA00023204"/>
    </source>
</evidence>
<dbReference type="InterPro" id="IPR012904">
    <property type="entry name" value="OGG_N"/>
</dbReference>
<evidence type="ECO:0000256" key="4">
    <source>
        <dbReference type="ARBA" id="ARBA00022763"/>
    </source>
</evidence>
<dbReference type="InterPro" id="IPR011257">
    <property type="entry name" value="DNA_glycosylase"/>
</dbReference>
<dbReference type="InterPro" id="IPR037046">
    <property type="entry name" value="AlkA_N_sf"/>
</dbReference>
<sequence length="298" mass="33501">MISLPITDYEHFSFAECRLFLNRSDRECLHTVRDGAVYKLLAPEGSPVLVRIRQEAGKPSLAAEVLYGEVTGEGEDHIRRFVTQWLHLDGDMTPFYTFSAKDKILGPLTRNYKGLRLIGIPDLFETITWTITGQQINLAFAYTLKQRLIQALGYVLEEGGHTYHLYPHPAVIASIQPEDLIAMQFSKSKAAAIIRVAKLMAAGELSEEKIRALSFEEARDTLVAIKGIGPWSANYVLMKFAQHPQALPLEDAGLHNALKAQLNMPAKPTLAEVKHITRHWQQHAAYATFYCWRSLTNG</sequence>
<dbReference type="CDD" id="cd00056">
    <property type="entry name" value="ENDO3c"/>
    <property type="match status" value="1"/>
</dbReference>
<dbReference type="GO" id="GO:0006285">
    <property type="term" value="P:base-excision repair, AP site formation"/>
    <property type="evidence" value="ECO:0007669"/>
    <property type="project" value="TreeGrafter"/>
</dbReference>
<evidence type="ECO:0000256" key="3">
    <source>
        <dbReference type="ARBA" id="ARBA00012000"/>
    </source>
</evidence>
<dbReference type="GO" id="GO:0032131">
    <property type="term" value="F:alkylated DNA binding"/>
    <property type="evidence" value="ECO:0007669"/>
    <property type="project" value="TreeGrafter"/>
</dbReference>
<dbReference type="EC" id="3.2.2.21" evidence="3"/>
<dbReference type="Pfam" id="PF07934">
    <property type="entry name" value="OGG_N"/>
    <property type="match status" value="1"/>
</dbReference>
<comment type="caution">
    <text evidence="8">The sequence shown here is derived from an EMBL/GenBank/DDBJ whole genome shotgun (WGS) entry which is preliminary data.</text>
</comment>
<keyword evidence="5" id="KW-0378">Hydrolase</keyword>
<keyword evidence="4" id="KW-0227">DNA damage</keyword>
<dbReference type="GO" id="GO:0008725">
    <property type="term" value="F:DNA-3-methyladenine glycosylase activity"/>
    <property type="evidence" value="ECO:0007669"/>
    <property type="project" value="TreeGrafter"/>
</dbReference>
<name>A0A3N4M7W3_9BACT</name>
<evidence type="ECO:0000313" key="8">
    <source>
        <dbReference type="EMBL" id="RPD39408.1"/>
    </source>
</evidence>
<evidence type="ECO:0000256" key="2">
    <source>
        <dbReference type="ARBA" id="ARBA00010817"/>
    </source>
</evidence>
<comment type="similarity">
    <text evidence="2">Belongs to the alkylbase DNA glycosidase AlkA family.</text>
</comment>
<dbReference type="GO" id="GO:0005737">
    <property type="term" value="C:cytoplasm"/>
    <property type="evidence" value="ECO:0007669"/>
    <property type="project" value="TreeGrafter"/>
</dbReference>
<dbReference type="GO" id="GO:0008534">
    <property type="term" value="F:oxidized purine nucleobase lesion DNA N-glycosylase activity"/>
    <property type="evidence" value="ECO:0007669"/>
    <property type="project" value="InterPro"/>
</dbReference>
<keyword evidence="9" id="KW-1185">Reference proteome</keyword>
<accession>A0A3N4M7W3</accession>
<dbReference type="InterPro" id="IPR051912">
    <property type="entry name" value="Alkylbase_DNA_Glycosylase/TA"/>
</dbReference>
<dbReference type="GO" id="GO:0032993">
    <property type="term" value="C:protein-DNA complex"/>
    <property type="evidence" value="ECO:0007669"/>
    <property type="project" value="TreeGrafter"/>
</dbReference>
<evidence type="ECO:0000256" key="5">
    <source>
        <dbReference type="ARBA" id="ARBA00022801"/>
    </source>
</evidence>
<protein>
    <recommendedName>
        <fullName evidence="3">DNA-3-methyladenine glycosylase II</fullName>
        <ecNumber evidence="3">3.2.2.21</ecNumber>
    </recommendedName>
</protein>
<dbReference type="AlphaFoldDB" id="A0A3N4M7W3"/>
<dbReference type="RefSeq" id="WP_120518051.1">
    <property type="nucleotide sequence ID" value="NZ_QXZY01000011.1"/>
</dbReference>
<keyword evidence="6" id="KW-0234">DNA repair</keyword>
<feature type="domain" description="HhH-GPD" evidence="7">
    <location>
        <begin position="132"/>
        <end position="296"/>
    </location>
</feature>
<dbReference type="Gene3D" id="3.30.310.20">
    <property type="entry name" value="DNA-3-methyladenine glycosylase AlkA, N-terminal domain"/>
    <property type="match status" value="1"/>
</dbReference>
<organism evidence="8 9">
    <name type="scientific">Chitinophaga barathri</name>
    <dbReference type="NCBI Taxonomy" id="1647451"/>
    <lineage>
        <taxon>Bacteria</taxon>
        <taxon>Pseudomonadati</taxon>
        <taxon>Bacteroidota</taxon>
        <taxon>Chitinophagia</taxon>
        <taxon>Chitinophagales</taxon>
        <taxon>Chitinophagaceae</taxon>
        <taxon>Chitinophaga</taxon>
    </lineage>
</organism>
<dbReference type="FunFam" id="1.10.340.30:FF:000004">
    <property type="entry name" value="DNA-3-methyladenine glycosylase II"/>
    <property type="match status" value="1"/>
</dbReference>
<evidence type="ECO:0000256" key="1">
    <source>
        <dbReference type="ARBA" id="ARBA00000086"/>
    </source>
</evidence>
<reference evidence="9" key="1">
    <citation type="submission" date="2018-11" db="EMBL/GenBank/DDBJ databases">
        <title>Chitinophaga lutea sp.nov., isolate from arsenic contaminated soil.</title>
        <authorList>
            <person name="Zong Y."/>
        </authorList>
    </citation>
    <scope>NUCLEOTIDE SEQUENCE [LARGE SCALE GENOMIC DNA]</scope>
    <source>
        <strain evidence="9">YLT18</strain>
    </source>
</reference>
<dbReference type="Proteomes" id="UP000279089">
    <property type="component" value="Unassembled WGS sequence"/>
</dbReference>
<dbReference type="PANTHER" id="PTHR43003">
    <property type="entry name" value="DNA-3-METHYLADENINE GLYCOSYLASE"/>
    <property type="match status" value="1"/>
</dbReference>
<dbReference type="GO" id="GO:0006307">
    <property type="term" value="P:DNA alkylation repair"/>
    <property type="evidence" value="ECO:0007669"/>
    <property type="project" value="TreeGrafter"/>
</dbReference>
<dbReference type="InterPro" id="IPR003265">
    <property type="entry name" value="HhH-GPD_domain"/>
</dbReference>
<dbReference type="GO" id="GO:0043916">
    <property type="term" value="F:DNA-7-methylguanine glycosylase activity"/>
    <property type="evidence" value="ECO:0007669"/>
    <property type="project" value="TreeGrafter"/>
</dbReference>
<proteinExistence type="inferred from homology"/>
<dbReference type="GO" id="GO:0006289">
    <property type="term" value="P:nucleotide-excision repair"/>
    <property type="evidence" value="ECO:0007669"/>
    <property type="project" value="InterPro"/>
</dbReference>
<dbReference type="SMART" id="SM00478">
    <property type="entry name" value="ENDO3c"/>
    <property type="match status" value="1"/>
</dbReference>
<evidence type="ECO:0000313" key="9">
    <source>
        <dbReference type="Proteomes" id="UP000279089"/>
    </source>
</evidence>
<dbReference type="EMBL" id="RMBX01000011">
    <property type="protein sequence ID" value="RPD39408.1"/>
    <property type="molecule type" value="Genomic_DNA"/>
</dbReference>